<protein>
    <recommendedName>
        <fullName evidence="4">RNA 2-O ribose methyltransferase substrate binding domain-containing protein</fullName>
    </recommendedName>
</protein>
<dbReference type="Gene3D" id="3.40.1280.10">
    <property type="match status" value="1"/>
</dbReference>
<dbReference type="InterPro" id="IPR013123">
    <property type="entry name" value="SpoU_subst-bd"/>
</dbReference>
<dbReference type="RefSeq" id="WP_066238174.1">
    <property type="nucleotide sequence ID" value="NZ_LSGP01000012.1"/>
</dbReference>
<organism evidence="5 6">
    <name type="scientific">Anaerosporomusa subterranea</name>
    <dbReference type="NCBI Taxonomy" id="1794912"/>
    <lineage>
        <taxon>Bacteria</taxon>
        <taxon>Bacillati</taxon>
        <taxon>Bacillota</taxon>
        <taxon>Negativicutes</taxon>
        <taxon>Acetonemataceae</taxon>
        <taxon>Anaerosporomusa</taxon>
    </lineage>
</organism>
<dbReference type="GO" id="GO:0003723">
    <property type="term" value="F:RNA binding"/>
    <property type="evidence" value="ECO:0007669"/>
    <property type="project" value="InterPro"/>
</dbReference>
<dbReference type="GO" id="GO:0006396">
    <property type="term" value="P:RNA processing"/>
    <property type="evidence" value="ECO:0007669"/>
    <property type="project" value="InterPro"/>
</dbReference>
<dbReference type="GO" id="GO:0005737">
    <property type="term" value="C:cytoplasm"/>
    <property type="evidence" value="ECO:0007669"/>
    <property type="project" value="UniProtKB-ARBA"/>
</dbReference>
<evidence type="ECO:0000259" key="4">
    <source>
        <dbReference type="SMART" id="SM00967"/>
    </source>
</evidence>
<dbReference type="STRING" id="1794912.AXX12_18160"/>
<dbReference type="SUPFAM" id="SSF55315">
    <property type="entry name" value="L30e-like"/>
    <property type="match status" value="1"/>
</dbReference>
<dbReference type="GO" id="GO:0008173">
    <property type="term" value="F:RNA methyltransferase activity"/>
    <property type="evidence" value="ECO:0007669"/>
    <property type="project" value="InterPro"/>
</dbReference>
<dbReference type="InterPro" id="IPR029028">
    <property type="entry name" value="Alpha/beta_knot_MTases"/>
</dbReference>
<keyword evidence="3" id="KW-0808">Transferase</keyword>
<evidence type="ECO:0000256" key="2">
    <source>
        <dbReference type="ARBA" id="ARBA00022603"/>
    </source>
</evidence>
<proteinExistence type="inferred from homology"/>
<dbReference type="OrthoDB" id="9794400at2"/>
<name>A0A154BUT0_ANASB</name>
<keyword evidence="6" id="KW-1185">Reference proteome</keyword>
<evidence type="ECO:0000256" key="1">
    <source>
        <dbReference type="ARBA" id="ARBA00007228"/>
    </source>
</evidence>
<dbReference type="EMBL" id="LSGP01000012">
    <property type="protein sequence ID" value="KYZ77657.1"/>
    <property type="molecule type" value="Genomic_DNA"/>
</dbReference>
<dbReference type="AlphaFoldDB" id="A0A154BUT0"/>
<gene>
    <name evidence="5" type="ORF">AXX12_18160</name>
</gene>
<reference evidence="5 6" key="1">
    <citation type="submission" date="2016-02" db="EMBL/GenBank/DDBJ databases">
        <title>Anaerosporomusa subterraneum gen. nov., sp. nov., a spore-forming obligate anaerobe isolated from saprolite.</title>
        <authorList>
            <person name="Choi J.K."/>
            <person name="Shah M."/>
            <person name="Yee N."/>
        </authorList>
    </citation>
    <scope>NUCLEOTIDE SEQUENCE [LARGE SCALE GENOMIC DNA]</scope>
    <source>
        <strain evidence="5 6">RU4</strain>
    </source>
</reference>
<dbReference type="InterPro" id="IPR001537">
    <property type="entry name" value="SpoU_MeTrfase"/>
</dbReference>
<dbReference type="PANTHER" id="PTHR43191:SF2">
    <property type="entry name" value="RRNA METHYLTRANSFERASE 3, MITOCHONDRIAL"/>
    <property type="match status" value="1"/>
</dbReference>
<sequence>MTETVTSLQNSAVKLAAALQQKKRREESGLFVVEGVRLCEELLASGWEIEFGLFTESAASQERAAQLIQEAGRRCRMTQVSEAVLAKAAETEQPQGVLFAARQVVVPINQLLSAENQMFVVVDGVQDPGNLGTILRTADAAGADAVIVTAGSTDPFSGKALRASMGSIFHLPLAVGICHADLLTAFGQAKVRLFATALEAASCYLEADFRGSLAVVFGNEGKGVSTELLAHADRNLFIPIYGQAESLNVAAAAAVILYEAARQRRG</sequence>
<dbReference type="CDD" id="cd18095">
    <property type="entry name" value="SpoU-like_rRNA-MTase"/>
    <property type="match status" value="1"/>
</dbReference>
<dbReference type="Pfam" id="PF00588">
    <property type="entry name" value="SpoU_methylase"/>
    <property type="match status" value="1"/>
</dbReference>
<feature type="domain" description="RNA 2-O ribose methyltransferase substrate binding" evidence="4">
    <location>
        <begin position="32"/>
        <end position="107"/>
    </location>
</feature>
<accession>A0A154BUT0</accession>
<evidence type="ECO:0000256" key="3">
    <source>
        <dbReference type="ARBA" id="ARBA00022679"/>
    </source>
</evidence>
<dbReference type="Pfam" id="PF22435">
    <property type="entry name" value="MRM3-like_sub_bind"/>
    <property type="match status" value="1"/>
</dbReference>
<dbReference type="GO" id="GO:0032259">
    <property type="term" value="P:methylation"/>
    <property type="evidence" value="ECO:0007669"/>
    <property type="project" value="UniProtKB-KW"/>
</dbReference>
<comment type="caution">
    <text evidence="5">The sequence shown here is derived from an EMBL/GenBank/DDBJ whole genome shotgun (WGS) entry which is preliminary data.</text>
</comment>
<dbReference type="Proteomes" id="UP000076268">
    <property type="component" value="Unassembled WGS sequence"/>
</dbReference>
<keyword evidence="2" id="KW-0489">Methyltransferase</keyword>
<dbReference type="SUPFAM" id="SSF75217">
    <property type="entry name" value="alpha/beta knot"/>
    <property type="match status" value="1"/>
</dbReference>
<dbReference type="InterPro" id="IPR029064">
    <property type="entry name" value="Ribosomal_eL30-like_sf"/>
</dbReference>
<dbReference type="PANTHER" id="PTHR43191">
    <property type="entry name" value="RRNA METHYLTRANSFERASE 3"/>
    <property type="match status" value="1"/>
</dbReference>
<dbReference type="Gene3D" id="3.30.1330.30">
    <property type="match status" value="1"/>
</dbReference>
<dbReference type="SMART" id="SM00967">
    <property type="entry name" value="SpoU_sub_bind"/>
    <property type="match status" value="1"/>
</dbReference>
<evidence type="ECO:0000313" key="6">
    <source>
        <dbReference type="Proteomes" id="UP000076268"/>
    </source>
</evidence>
<dbReference type="InterPro" id="IPR029026">
    <property type="entry name" value="tRNA_m1G_MTases_N"/>
</dbReference>
<evidence type="ECO:0000313" key="5">
    <source>
        <dbReference type="EMBL" id="KYZ77657.1"/>
    </source>
</evidence>
<dbReference type="InterPro" id="IPR053888">
    <property type="entry name" value="MRM3-like_sub_bind"/>
</dbReference>
<dbReference type="InterPro" id="IPR051259">
    <property type="entry name" value="rRNA_Methyltransferase"/>
</dbReference>
<comment type="similarity">
    <text evidence="1">Belongs to the class IV-like SAM-binding methyltransferase superfamily. RNA methyltransferase TrmH family.</text>
</comment>